<dbReference type="InterPro" id="IPR050902">
    <property type="entry name" value="ABC_Transporter_SBP"/>
</dbReference>
<proteinExistence type="predicted"/>
<dbReference type="Gene3D" id="3.40.50.1980">
    <property type="entry name" value="Nitrogenase molybdenum iron protein domain"/>
    <property type="match status" value="2"/>
</dbReference>
<dbReference type="PANTHER" id="PTHR30535">
    <property type="entry name" value="VITAMIN B12-BINDING PROTEIN"/>
    <property type="match status" value="1"/>
</dbReference>
<feature type="signal peptide" evidence="2">
    <location>
        <begin position="1"/>
        <end position="18"/>
    </location>
</feature>
<dbReference type="Proteomes" id="UP001060261">
    <property type="component" value="Chromosome"/>
</dbReference>
<keyword evidence="5" id="KW-1185">Reference proteome</keyword>
<feature type="chain" id="PRO_5046604507" evidence="2">
    <location>
        <begin position="19"/>
        <end position="286"/>
    </location>
</feature>
<evidence type="ECO:0000313" key="4">
    <source>
        <dbReference type="EMBL" id="UWX63793.1"/>
    </source>
</evidence>
<keyword evidence="1 2" id="KW-0732">Signal</keyword>
<dbReference type="Pfam" id="PF01497">
    <property type="entry name" value="Peripla_BP_2"/>
    <property type="match status" value="1"/>
</dbReference>
<dbReference type="NCBIfam" id="NF038402">
    <property type="entry name" value="TroA_like"/>
    <property type="match status" value="1"/>
</dbReference>
<dbReference type="PROSITE" id="PS50983">
    <property type="entry name" value="FE_B12_PBP"/>
    <property type="match status" value="1"/>
</dbReference>
<name>A0ABY5YG57_9DEIO</name>
<dbReference type="RefSeq" id="WP_260560073.1">
    <property type="nucleotide sequence ID" value="NZ_BAABEC010000074.1"/>
</dbReference>
<dbReference type="EMBL" id="CP104213">
    <property type="protein sequence ID" value="UWX63793.1"/>
    <property type="molecule type" value="Genomic_DNA"/>
</dbReference>
<protein>
    <submittedName>
        <fullName evidence="4">ABC transporter substrate-binding protein</fullName>
    </submittedName>
</protein>
<accession>A0ABY5YG57</accession>
<evidence type="ECO:0000259" key="3">
    <source>
        <dbReference type="PROSITE" id="PS50983"/>
    </source>
</evidence>
<evidence type="ECO:0000256" key="1">
    <source>
        <dbReference type="ARBA" id="ARBA00022729"/>
    </source>
</evidence>
<dbReference type="CDD" id="cd01143">
    <property type="entry name" value="YvrC"/>
    <property type="match status" value="1"/>
</dbReference>
<evidence type="ECO:0000256" key="2">
    <source>
        <dbReference type="SAM" id="SignalP"/>
    </source>
</evidence>
<dbReference type="SUPFAM" id="SSF53807">
    <property type="entry name" value="Helical backbone' metal receptor"/>
    <property type="match status" value="1"/>
</dbReference>
<dbReference type="PANTHER" id="PTHR30535:SF34">
    <property type="entry name" value="MOLYBDATE-BINDING PROTEIN MOLA"/>
    <property type="match status" value="1"/>
</dbReference>
<gene>
    <name evidence="4" type="ORF">N0D28_13820</name>
</gene>
<dbReference type="InterPro" id="IPR002491">
    <property type="entry name" value="ABC_transptr_periplasmic_BD"/>
</dbReference>
<reference evidence="4" key="1">
    <citation type="submission" date="2022-09" db="EMBL/GenBank/DDBJ databases">
        <title>genome sequence of Deinococcus rubellus.</title>
        <authorList>
            <person name="Srinivasan S."/>
        </authorList>
    </citation>
    <scope>NUCLEOTIDE SEQUENCE</scope>
    <source>
        <strain evidence="4">Ant6</strain>
    </source>
</reference>
<dbReference type="InterPro" id="IPR054828">
    <property type="entry name" value="Vit_B12_bind_prot"/>
</dbReference>
<feature type="domain" description="Fe/B12 periplasmic-binding" evidence="3">
    <location>
        <begin position="41"/>
        <end position="284"/>
    </location>
</feature>
<sequence length="286" mass="30812">MYKLIVLSAALLMTAAHATAYPLILTDDTGRKVTLKAEPMRIVSFLPSNTETICAIGGCNKLVGVDEYSDYPASVTRLPKVGNLYQPNIEAVVALKPDVVIVSKYGDLVAPLTNAGITVLAVNPETYEDVFSKTQLLGKIINREAQAKALVTQMRRDIARVEILAKNAAKKPTAYYEIDPTPYTVGPNSFIGVLLTKAGAVNIIPASLGDFPKISPELVVRSAPQFIFGVDLATAKARPGWNTIPAVKSGRVFKDDALDHILSRPGPRLPQALLGLAKLVHPELFK</sequence>
<organism evidence="4 5">
    <name type="scientific">Deinococcus rubellus</name>
    <dbReference type="NCBI Taxonomy" id="1889240"/>
    <lineage>
        <taxon>Bacteria</taxon>
        <taxon>Thermotogati</taxon>
        <taxon>Deinococcota</taxon>
        <taxon>Deinococci</taxon>
        <taxon>Deinococcales</taxon>
        <taxon>Deinococcaceae</taxon>
        <taxon>Deinococcus</taxon>
    </lineage>
</organism>
<evidence type="ECO:0000313" key="5">
    <source>
        <dbReference type="Proteomes" id="UP001060261"/>
    </source>
</evidence>